<dbReference type="SUPFAM" id="SSF82784">
    <property type="entry name" value="OsmC-like"/>
    <property type="match status" value="1"/>
</dbReference>
<name>A0A512BBP9_9BACT</name>
<sequence>MVNIELTRVEGDFGFEAKDSNGHVVRMDSNPESGGKGFGARPMQLLLMGMGGCAGIDIVSILKKQRQIVEGFDMKIEGEREAGVEPSLWKTVNIVFELKGDIDIDKAKRACALSMDKYCSVAETLRKSGSNITWDVRVTTPEPAISAS</sequence>
<keyword evidence="2" id="KW-1185">Reference proteome</keyword>
<dbReference type="Pfam" id="PF02566">
    <property type="entry name" value="OsmC"/>
    <property type="match status" value="1"/>
</dbReference>
<dbReference type="InterPro" id="IPR003718">
    <property type="entry name" value="OsmC/Ohr_fam"/>
</dbReference>
<dbReference type="PANTHER" id="PTHR34352">
    <property type="entry name" value="PROTEIN YHFA"/>
    <property type="match status" value="1"/>
</dbReference>
<protein>
    <submittedName>
        <fullName evidence="1">Peroxiredoxin</fullName>
    </submittedName>
</protein>
<dbReference type="RefSeq" id="WP_147203398.1">
    <property type="nucleotide sequence ID" value="NZ_BJYT01000006.1"/>
</dbReference>
<proteinExistence type="predicted"/>
<gene>
    <name evidence="1" type="ORF">SAE01_17630</name>
</gene>
<dbReference type="AlphaFoldDB" id="A0A512BBP9"/>
<organism evidence="1 2">
    <name type="scientific">Segetibacter aerophilus</name>
    <dbReference type="NCBI Taxonomy" id="670293"/>
    <lineage>
        <taxon>Bacteria</taxon>
        <taxon>Pseudomonadati</taxon>
        <taxon>Bacteroidota</taxon>
        <taxon>Chitinophagia</taxon>
        <taxon>Chitinophagales</taxon>
        <taxon>Chitinophagaceae</taxon>
        <taxon>Segetibacter</taxon>
    </lineage>
</organism>
<dbReference type="OrthoDB" id="9804010at2"/>
<dbReference type="InterPro" id="IPR015946">
    <property type="entry name" value="KH_dom-like_a/b"/>
</dbReference>
<comment type="caution">
    <text evidence="1">The sequence shown here is derived from an EMBL/GenBank/DDBJ whole genome shotgun (WGS) entry which is preliminary data.</text>
</comment>
<dbReference type="PANTHER" id="PTHR34352:SF1">
    <property type="entry name" value="PROTEIN YHFA"/>
    <property type="match status" value="1"/>
</dbReference>
<reference evidence="1 2" key="1">
    <citation type="submission" date="2019-07" db="EMBL/GenBank/DDBJ databases">
        <title>Whole genome shotgun sequence of Segetibacter aerophilus NBRC 106135.</title>
        <authorList>
            <person name="Hosoyama A."/>
            <person name="Uohara A."/>
            <person name="Ohji S."/>
            <person name="Ichikawa N."/>
        </authorList>
    </citation>
    <scope>NUCLEOTIDE SEQUENCE [LARGE SCALE GENOMIC DNA]</scope>
    <source>
        <strain evidence="1 2">NBRC 106135</strain>
    </source>
</reference>
<evidence type="ECO:0000313" key="1">
    <source>
        <dbReference type="EMBL" id="GEO09267.1"/>
    </source>
</evidence>
<dbReference type="InterPro" id="IPR036102">
    <property type="entry name" value="OsmC/Ohrsf"/>
</dbReference>
<accession>A0A512BBP9</accession>
<dbReference type="Gene3D" id="3.30.300.20">
    <property type="match status" value="1"/>
</dbReference>
<dbReference type="EMBL" id="BJYT01000006">
    <property type="protein sequence ID" value="GEO09267.1"/>
    <property type="molecule type" value="Genomic_DNA"/>
</dbReference>
<dbReference type="Proteomes" id="UP000321513">
    <property type="component" value="Unassembled WGS sequence"/>
</dbReference>
<evidence type="ECO:0000313" key="2">
    <source>
        <dbReference type="Proteomes" id="UP000321513"/>
    </source>
</evidence>